<evidence type="ECO:0000256" key="4">
    <source>
        <dbReference type="ARBA" id="ARBA00006759"/>
    </source>
</evidence>
<organism evidence="11 12">
    <name type="scientific">Babesia caballi</name>
    <dbReference type="NCBI Taxonomy" id="5871"/>
    <lineage>
        <taxon>Eukaryota</taxon>
        <taxon>Sar</taxon>
        <taxon>Alveolata</taxon>
        <taxon>Apicomplexa</taxon>
        <taxon>Aconoidasida</taxon>
        <taxon>Piroplasmida</taxon>
        <taxon>Babesiidae</taxon>
        <taxon>Babesia</taxon>
    </lineage>
</organism>
<reference evidence="11 12" key="1">
    <citation type="submission" date="2021-06" db="EMBL/GenBank/DDBJ databases">
        <title>Genome sequence of Babesia caballi.</title>
        <authorList>
            <person name="Yamagishi J."/>
            <person name="Kidaka T."/>
            <person name="Ochi A."/>
        </authorList>
    </citation>
    <scope>NUCLEOTIDE SEQUENCE [LARGE SCALE GENOMIC DNA]</scope>
    <source>
        <strain evidence="11">USDA-D6B2</strain>
    </source>
</reference>
<dbReference type="HAMAP" id="MF_01374">
    <property type="entry name" value="Glyoxalase_2"/>
    <property type="match status" value="1"/>
</dbReference>
<dbReference type="Proteomes" id="UP001497744">
    <property type="component" value="Unassembled WGS sequence"/>
</dbReference>
<evidence type="ECO:0000313" key="12">
    <source>
        <dbReference type="Proteomes" id="UP001497744"/>
    </source>
</evidence>
<dbReference type="SMART" id="SM00849">
    <property type="entry name" value="Lactamase_B"/>
    <property type="match status" value="1"/>
</dbReference>
<evidence type="ECO:0000256" key="2">
    <source>
        <dbReference type="ARBA" id="ARBA00001947"/>
    </source>
</evidence>
<dbReference type="Pfam" id="PF16123">
    <property type="entry name" value="HAGH_C"/>
    <property type="match status" value="1"/>
</dbReference>
<comment type="caution">
    <text evidence="11">The sequence shown here is derived from an EMBL/GenBank/DDBJ whole genome shotgun (WGS) entry which is preliminary data.</text>
</comment>
<dbReference type="PANTHER" id="PTHR11935">
    <property type="entry name" value="BETA LACTAMASE DOMAIN"/>
    <property type="match status" value="1"/>
</dbReference>
<feature type="domain" description="Metallo-beta-lactamase" evidence="10">
    <location>
        <begin position="36"/>
        <end position="199"/>
    </location>
</feature>
<evidence type="ECO:0000256" key="6">
    <source>
        <dbReference type="ARBA" id="ARBA00022723"/>
    </source>
</evidence>
<dbReference type="InterPro" id="IPR001279">
    <property type="entry name" value="Metallo-B-lactamas"/>
</dbReference>
<evidence type="ECO:0000256" key="1">
    <source>
        <dbReference type="ARBA" id="ARBA00001623"/>
    </source>
</evidence>
<dbReference type="PANTHER" id="PTHR11935:SF94">
    <property type="entry name" value="TENZING NORGAY, ISOFORM C"/>
    <property type="match status" value="1"/>
</dbReference>
<dbReference type="GO" id="GO:0046872">
    <property type="term" value="F:metal ion binding"/>
    <property type="evidence" value="ECO:0007669"/>
    <property type="project" value="UniProtKB-KW"/>
</dbReference>
<proteinExistence type="inferred from homology"/>
<accession>A0AAV4M2Q7</accession>
<dbReference type="Pfam" id="PF00753">
    <property type="entry name" value="Lactamase_B"/>
    <property type="match status" value="1"/>
</dbReference>
<keyword evidence="6" id="KW-0479">Metal-binding</keyword>
<evidence type="ECO:0000256" key="7">
    <source>
        <dbReference type="ARBA" id="ARBA00022801"/>
    </source>
</evidence>
<comment type="similarity">
    <text evidence="4">Belongs to the metallo-beta-lactamase superfamily. Glyoxalase II family.</text>
</comment>
<protein>
    <recommendedName>
        <fullName evidence="5">hydroxyacylglutathione hydrolase</fullName>
        <ecNumber evidence="5">3.1.2.6</ecNumber>
    </recommendedName>
    <alternativeName>
        <fullName evidence="9">Glyoxalase II</fullName>
    </alternativeName>
</protein>
<dbReference type="Gene3D" id="3.60.15.10">
    <property type="entry name" value="Ribonuclease Z/Hydroxyacylglutathione hydrolase-like"/>
    <property type="match status" value="1"/>
</dbReference>
<evidence type="ECO:0000256" key="9">
    <source>
        <dbReference type="ARBA" id="ARBA00031044"/>
    </source>
</evidence>
<dbReference type="EC" id="3.1.2.6" evidence="5"/>
<keyword evidence="7 11" id="KW-0378">Hydrolase</keyword>
<keyword evidence="12" id="KW-1185">Reference proteome</keyword>
<evidence type="ECO:0000259" key="10">
    <source>
        <dbReference type="SMART" id="SM00849"/>
    </source>
</evidence>
<dbReference type="InterPro" id="IPR036866">
    <property type="entry name" value="RibonucZ/Hydroxyglut_hydro"/>
</dbReference>
<dbReference type="CDD" id="cd07723">
    <property type="entry name" value="hydroxyacylglutathione_hydrolase_MBL-fold"/>
    <property type="match status" value="1"/>
</dbReference>
<dbReference type="EMBL" id="BPLF01000006">
    <property type="protein sequence ID" value="GIX66258.1"/>
    <property type="molecule type" value="Genomic_DNA"/>
</dbReference>
<dbReference type="RefSeq" id="XP_067718327.1">
    <property type="nucleotide sequence ID" value="XM_067862226.1"/>
</dbReference>
<dbReference type="InterPro" id="IPR017782">
    <property type="entry name" value="Hydroxyacylglutathione_Hdrlase"/>
</dbReference>
<dbReference type="InterPro" id="IPR032282">
    <property type="entry name" value="HAGH_C"/>
</dbReference>
<dbReference type="AlphaFoldDB" id="A0AAV4M2Q7"/>
<keyword evidence="8" id="KW-0862">Zinc</keyword>
<evidence type="ECO:0000313" key="11">
    <source>
        <dbReference type="EMBL" id="GIX66258.1"/>
    </source>
</evidence>
<comment type="pathway">
    <text evidence="3">Secondary metabolite metabolism; methylglyoxal degradation; (R)-lactate from methylglyoxal: step 2/2.</text>
</comment>
<dbReference type="NCBIfam" id="TIGR03413">
    <property type="entry name" value="GSH_gloB"/>
    <property type="match status" value="1"/>
</dbReference>
<name>A0AAV4M2Q7_BABCB</name>
<dbReference type="GeneID" id="94197739"/>
<comment type="catalytic activity">
    <reaction evidence="1">
        <text>an S-(2-hydroxyacyl)glutathione + H2O = a 2-hydroxy carboxylate + glutathione + H(+)</text>
        <dbReference type="Rhea" id="RHEA:21864"/>
        <dbReference type="ChEBI" id="CHEBI:15377"/>
        <dbReference type="ChEBI" id="CHEBI:15378"/>
        <dbReference type="ChEBI" id="CHEBI:57925"/>
        <dbReference type="ChEBI" id="CHEBI:58896"/>
        <dbReference type="ChEBI" id="CHEBI:71261"/>
        <dbReference type="EC" id="3.1.2.6"/>
    </reaction>
</comment>
<comment type="cofactor">
    <cofactor evidence="2">
        <name>Zn(2+)</name>
        <dbReference type="ChEBI" id="CHEBI:29105"/>
    </cofactor>
</comment>
<dbReference type="SUPFAM" id="SSF56281">
    <property type="entry name" value="Metallo-hydrolase/oxidoreductase"/>
    <property type="match status" value="1"/>
</dbReference>
<dbReference type="GO" id="GO:0004416">
    <property type="term" value="F:hydroxyacylglutathione hydrolase activity"/>
    <property type="evidence" value="ECO:0007669"/>
    <property type="project" value="UniProtKB-EC"/>
</dbReference>
<dbReference type="InterPro" id="IPR035680">
    <property type="entry name" value="Clx_II_MBL"/>
</dbReference>
<evidence type="ECO:0000256" key="5">
    <source>
        <dbReference type="ARBA" id="ARBA00011917"/>
    </source>
</evidence>
<sequence length="278" mass="30762">MFLPQQASFISKSVNMFDEIVKKPCAQVIPVPLFTDNYAYLLVEPGTKNAWCVDPAEAKTVVAAAAERDLTLTGVLCTHKHYDHSGGNEEIQRLVPQIHVYTSAYESVPGSTNAVMDGDVLRLGPLEVRCIRAPCHTVGHMLYYVSNPSDPASQSLLFSGDTLFIAGVGRFFEGSAAQMLDILHKLRELPRDTLVYCGHEYTVKNLEFAKTVEDCDAVSSKLKWAERLRSEGLPTVPSTLGQEMEYNPFMRAGELRGVLGETTEEAALAKLRSMKDRF</sequence>
<dbReference type="GO" id="GO:0019243">
    <property type="term" value="P:methylglyoxal catabolic process to D-lactate via S-lactoyl-glutathione"/>
    <property type="evidence" value="ECO:0007669"/>
    <property type="project" value="InterPro"/>
</dbReference>
<evidence type="ECO:0000256" key="8">
    <source>
        <dbReference type="ARBA" id="ARBA00022833"/>
    </source>
</evidence>
<dbReference type="PIRSF" id="PIRSF005457">
    <property type="entry name" value="Glx"/>
    <property type="match status" value="1"/>
</dbReference>
<evidence type="ECO:0000256" key="3">
    <source>
        <dbReference type="ARBA" id="ARBA00004963"/>
    </source>
</evidence>
<gene>
    <name evidence="11" type="ORF">BcabD6B2_56940</name>
</gene>